<feature type="transmembrane region" description="Helical" evidence="6">
    <location>
        <begin position="47"/>
        <end position="67"/>
    </location>
</feature>
<feature type="region of interest" description="Disordered" evidence="5">
    <location>
        <begin position="233"/>
        <end position="255"/>
    </location>
</feature>
<sequence>MRPEAVHRRTLRLLFATQTLGAVGVAIGMSVGALLTARIAGTRLSGLAQSGAVVGGALLTIPVTRLTAAHGRRVGLALAYAVGTLGAVLTVTGATVPSLPLLFGGLILFGGGTTANLQARYAAVDLAPADRRGRHLSLIVWATTLGAVAAPLLAPLADRLVADWELAPLSGPFVISAAAFALGGVVLWLLLRPDPLLVARALAAPSAAAPVDAVPLVAPVDPVPLVAPVDSAPPAAVRPAPSAAPGTDRGAPTGIGAPVGPPAAVAAAVGAEPAGPPTPAAPAGAGERLTIRSALPLVAANPYARLGVAAVALGHMIMVGVMSMTPVHLGNHHPAHRVLTLVGIVLSLHIAGMYALSPLLGLLTDRLGSRPVIGIGAVLLAAACLVAGTAGADTTRLAIGLTLLGLGWSGTMVAGSTLLTAHVPLAARPAAQGLSDLVTGLAGAAAGAVSGFVVAGLDFRALALGAGLVTVPLALWTLRPGARPT</sequence>
<comment type="subcellular location">
    <subcellularLocation>
        <location evidence="1">Cell membrane</location>
        <topology evidence="1">Multi-pass membrane protein</topology>
    </subcellularLocation>
</comment>
<dbReference type="RefSeq" id="WP_229783240.1">
    <property type="nucleotide sequence ID" value="NZ_BMQB01000001.1"/>
</dbReference>
<evidence type="ECO:0000313" key="8">
    <source>
        <dbReference type="EMBL" id="GGJ77402.1"/>
    </source>
</evidence>
<evidence type="ECO:0000256" key="5">
    <source>
        <dbReference type="SAM" id="MobiDB-lite"/>
    </source>
</evidence>
<feature type="transmembrane region" description="Helical" evidence="6">
    <location>
        <begin position="138"/>
        <end position="157"/>
    </location>
</feature>
<dbReference type="EMBL" id="BMQB01000001">
    <property type="protein sequence ID" value="GGJ77402.1"/>
    <property type="molecule type" value="Genomic_DNA"/>
</dbReference>
<feature type="transmembrane region" description="Helical" evidence="6">
    <location>
        <begin position="338"/>
        <end position="360"/>
    </location>
</feature>
<dbReference type="Pfam" id="PF07690">
    <property type="entry name" value="MFS_1"/>
    <property type="match status" value="2"/>
</dbReference>
<dbReference type="GO" id="GO:0022857">
    <property type="term" value="F:transmembrane transporter activity"/>
    <property type="evidence" value="ECO:0007669"/>
    <property type="project" value="InterPro"/>
</dbReference>
<dbReference type="PANTHER" id="PTHR23534">
    <property type="entry name" value="MFS PERMEASE"/>
    <property type="match status" value="1"/>
</dbReference>
<dbReference type="PANTHER" id="PTHR23534:SF1">
    <property type="entry name" value="MAJOR FACILITATOR SUPERFAMILY PROTEIN"/>
    <property type="match status" value="1"/>
</dbReference>
<keyword evidence="9" id="KW-1185">Reference proteome</keyword>
<name>A0A8J3B768_9ACTN</name>
<protein>
    <recommendedName>
        <fullName evidence="7">Major facilitator superfamily (MFS) profile domain-containing protein</fullName>
    </recommendedName>
</protein>
<dbReference type="InterPro" id="IPR011701">
    <property type="entry name" value="MFS"/>
</dbReference>
<feature type="transmembrane region" description="Helical" evidence="6">
    <location>
        <begin position="306"/>
        <end position="326"/>
    </location>
</feature>
<feature type="transmembrane region" description="Helical" evidence="6">
    <location>
        <begin position="433"/>
        <end position="455"/>
    </location>
</feature>
<evidence type="ECO:0000256" key="6">
    <source>
        <dbReference type="SAM" id="Phobius"/>
    </source>
</evidence>
<proteinExistence type="predicted"/>
<evidence type="ECO:0000256" key="1">
    <source>
        <dbReference type="ARBA" id="ARBA00004651"/>
    </source>
</evidence>
<organism evidence="8 9">
    <name type="scientific">Pilimelia anulata</name>
    <dbReference type="NCBI Taxonomy" id="53371"/>
    <lineage>
        <taxon>Bacteria</taxon>
        <taxon>Bacillati</taxon>
        <taxon>Actinomycetota</taxon>
        <taxon>Actinomycetes</taxon>
        <taxon>Micromonosporales</taxon>
        <taxon>Micromonosporaceae</taxon>
        <taxon>Pilimelia</taxon>
    </lineage>
</organism>
<evidence type="ECO:0000256" key="2">
    <source>
        <dbReference type="ARBA" id="ARBA00022692"/>
    </source>
</evidence>
<dbReference type="Gene3D" id="1.20.1250.20">
    <property type="entry name" value="MFS general substrate transporter like domains"/>
    <property type="match status" value="2"/>
</dbReference>
<evidence type="ECO:0000259" key="7">
    <source>
        <dbReference type="PROSITE" id="PS50850"/>
    </source>
</evidence>
<dbReference type="Proteomes" id="UP000649739">
    <property type="component" value="Unassembled WGS sequence"/>
</dbReference>
<feature type="transmembrane region" description="Helical" evidence="6">
    <location>
        <begin position="99"/>
        <end position="117"/>
    </location>
</feature>
<feature type="transmembrane region" description="Helical" evidence="6">
    <location>
        <begin position="461"/>
        <end position="478"/>
    </location>
</feature>
<reference evidence="8" key="2">
    <citation type="submission" date="2020-09" db="EMBL/GenBank/DDBJ databases">
        <authorList>
            <person name="Sun Q."/>
            <person name="Ohkuma M."/>
        </authorList>
    </citation>
    <scope>NUCLEOTIDE SEQUENCE</scope>
    <source>
        <strain evidence="8">JCM 3090</strain>
    </source>
</reference>
<keyword evidence="4 6" id="KW-0472">Membrane</keyword>
<feature type="transmembrane region" description="Helical" evidence="6">
    <location>
        <begin position="12"/>
        <end position="35"/>
    </location>
</feature>
<evidence type="ECO:0000256" key="4">
    <source>
        <dbReference type="ARBA" id="ARBA00023136"/>
    </source>
</evidence>
<keyword evidence="2 6" id="KW-0812">Transmembrane</keyword>
<evidence type="ECO:0000256" key="3">
    <source>
        <dbReference type="ARBA" id="ARBA00022989"/>
    </source>
</evidence>
<accession>A0A8J3B768</accession>
<dbReference type="SUPFAM" id="SSF103473">
    <property type="entry name" value="MFS general substrate transporter"/>
    <property type="match status" value="1"/>
</dbReference>
<feature type="transmembrane region" description="Helical" evidence="6">
    <location>
        <begin position="169"/>
        <end position="191"/>
    </location>
</feature>
<reference evidence="8" key="1">
    <citation type="journal article" date="2014" name="Int. J. Syst. Evol. Microbiol.">
        <title>Complete genome sequence of Corynebacterium casei LMG S-19264T (=DSM 44701T), isolated from a smear-ripened cheese.</title>
        <authorList>
            <consortium name="US DOE Joint Genome Institute (JGI-PGF)"/>
            <person name="Walter F."/>
            <person name="Albersmeier A."/>
            <person name="Kalinowski J."/>
            <person name="Ruckert C."/>
        </authorList>
    </citation>
    <scope>NUCLEOTIDE SEQUENCE</scope>
    <source>
        <strain evidence="8">JCM 3090</strain>
    </source>
</reference>
<feature type="domain" description="Major facilitator superfamily (MFS) profile" evidence="7">
    <location>
        <begin position="1"/>
        <end position="483"/>
    </location>
</feature>
<comment type="caution">
    <text evidence="8">The sequence shown here is derived from an EMBL/GenBank/DDBJ whole genome shotgun (WGS) entry which is preliminary data.</text>
</comment>
<feature type="transmembrane region" description="Helical" evidence="6">
    <location>
        <begin position="74"/>
        <end position="93"/>
    </location>
</feature>
<dbReference type="InterPro" id="IPR036259">
    <property type="entry name" value="MFS_trans_sf"/>
</dbReference>
<gene>
    <name evidence="8" type="ORF">GCM10010123_04230</name>
</gene>
<dbReference type="InterPro" id="IPR020846">
    <property type="entry name" value="MFS_dom"/>
</dbReference>
<dbReference type="GO" id="GO:0005886">
    <property type="term" value="C:plasma membrane"/>
    <property type="evidence" value="ECO:0007669"/>
    <property type="project" value="UniProtKB-SubCell"/>
</dbReference>
<feature type="transmembrane region" description="Helical" evidence="6">
    <location>
        <begin position="398"/>
        <end position="421"/>
    </location>
</feature>
<dbReference type="AlphaFoldDB" id="A0A8J3B768"/>
<feature type="transmembrane region" description="Helical" evidence="6">
    <location>
        <begin position="372"/>
        <end position="392"/>
    </location>
</feature>
<evidence type="ECO:0000313" key="9">
    <source>
        <dbReference type="Proteomes" id="UP000649739"/>
    </source>
</evidence>
<dbReference type="PROSITE" id="PS50850">
    <property type="entry name" value="MFS"/>
    <property type="match status" value="1"/>
</dbReference>
<keyword evidence="3 6" id="KW-1133">Transmembrane helix</keyword>